<dbReference type="InterPro" id="IPR006059">
    <property type="entry name" value="SBP"/>
</dbReference>
<evidence type="ECO:0000256" key="1">
    <source>
        <dbReference type="ARBA" id="ARBA00004196"/>
    </source>
</evidence>
<comment type="caution">
    <text evidence="6">The sequence shown here is derived from an EMBL/GenBank/DDBJ whole genome shotgun (WGS) entry which is preliminary data.</text>
</comment>
<dbReference type="PANTHER" id="PTHR43649:SF31">
    <property type="entry name" value="SN-GLYCEROL-3-PHOSPHATE-BINDING PERIPLASMIC PROTEIN UGPB"/>
    <property type="match status" value="1"/>
</dbReference>
<feature type="region of interest" description="Disordered" evidence="5">
    <location>
        <begin position="25"/>
        <end position="50"/>
    </location>
</feature>
<evidence type="ECO:0000313" key="7">
    <source>
        <dbReference type="Proteomes" id="UP000307943"/>
    </source>
</evidence>
<keyword evidence="4" id="KW-0732">Signal</keyword>
<gene>
    <name evidence="6" type="ORF">FE784_23845</name>
</gene>
<proteinExistence type="inferred from homology"/>
<reference evidence="6 7" key="1">
    <citation type="submission" date="2019-05" db="EMBL/GenBank/DDBJ databases">
        <title>We sequenced the genome of Paenibacillus hemerocallicola KCTC 33185 for further insight into its adaptation and study the phylogeny of Paenibacillus.</title>
        <authorList>
            <person name="Narsing Rao M.P."/>
        </authorList>
    </citation>
    <scope>NUCLEOTIDE SEQUENCE [LARGE SCALE GENOMIC DNA]</scope>
    <source>
        <strain evidence="6 7">KCTC 33185</strain>
    </source>
</reference>
<sequence>MFATKMNTMIAVMAACLLATGCTGGSGRGETAESERGPTEQKADPRKIEETPTELTFTQPGLSEELFNQRYGDQLRKKFPNFKITYISTTAANFADTIASIPTLDVMFASASGMPQYLTGYRLENDISDLIKKYKYDVSKLQPVPIDVQRTLSGGSIYGFPTHIGTLVFLYNKDLFDKFGIAYPKDGMTWDEIYELARRMTRSDGGIQYKGLSMAWEHVVGWNQLSALYFDPQTEKAQYTNDGVKRVFENAARFWTIPGNEPPNRKYGLGAIRDWFLKDQTTAMYLDADGLIRMTADALKNWDLARYPVFSDNRDTGPAPNPTFGFITGKSKQRDAAFLALAYLTSEQYQEWAAKTLGSLPSLRNAEPLIKNFGESIPNFAGKNVQALLFPKSAQMQQTSPYYNSVGVREITTAINDYLAGKDANTVLREASERADKKVAEEKAK</sequence>
<keyword evidence="3" id="KW-0813">Transport</keyword>
<dbReference type="RefSeq" id="WP_139604768.1">
    <property type="nucleotide sequence ID" value="NZ_VDCQ01000038.1"/>
</dbReference>
<dbReference type="PANTHER" id="PTHR43649">
    <property type="entry name" value="ARABINOSE-BINDING PROTEIN-RELATED"/>
    <property type="match status" value="1"/>
</dbReference>
<dbReference type="SUPFAM" id="SSF53850">
    <property type="entry name" value="Periplasmic binding protein-like II"/>
    <property type="match status" value="1"/>
</dbReference>
<dbReference type="PROSITE" id="PS51257">
    <property type="entry name" value="PROKAR_LIPOPROTEIN"/>
    <property type="match status" value="1"/>
</dbReference>
<evidence type="ECO:0000313" key="6">
    <source>
        <dbReference type="EMBL" id="TNJ63756.1"/>
    </source>
</evidence>
<protein>
    <submittedName>
        <fullName evidence="6">Carbohydrate ABC transporter substrate-binding protein</fullName>
    </submittedName>
</protein>
<dbReference type="OrthoDB" id="2675752at2"/>
<dbReference type="GO" id="GO:0030313">
    <property type="term" value="C:cell envelope"/>
    <property type="evidence" value="ECO:0007669"/>
    <property type="project" value="UniProtKB-SubCell"/>
</dbReference>
<accession>A0A5C4T4F8</accession>
<dbReference type="InterPro" id="IPR050490">
    <property type="entry name" value="Bact_solute-bd_prot1"/>
</dbReference>
<evidence type="ECO:0000256" key="3">
    <source>
        <dbReference type="ARBA" id="ARBA00022448"/>
    </source>
</evidence>
<dbReference type="AlphaFoldDB" id="A0A5C4T4F8"/>
<keyword evidence="7" id="KW-1185">Reference proteome</keyword>
<name>A0A5C4T4F8_9BACL</name>
<evidence type="ECO:0000256" key="5">
    <source>
        <dbReference type="SAM" id="MobiDB-lite"/>
    </source>
</evidence>
<organism evidence="6 7">
    <name type="scientific">Paenibacillus hemerocallicola</name>
    <dbReference type="NCBI Taxonomy" id="1172614"/>
    <lineage>
        <taxon>Bacteria</taxon>
        <taxon>Bacillati</taxon>
        <taxon>Bacillota</taxon>
        <taxon>Bacilli</taxon>
        <taxon>Bacillales</taxon>
        <taxon>Paenibacillaceae</taxon>
        <taxon>Paenibacillus</taxon>
    </lineage>
</organism>
<dbReference type="Proteomes" id="UP000307943">
    <property type="component" value="Unassembled WGS sequence"/>
</dbReference>
<dbReference type="Pfam" id="PF01547">
    <property type="entry name" value="SBP_bac_1"/>
    <property type="match status" value="1"/>
</dbReference>
<evidence type="ECO:0000256" key="4">
    <source>
        <dbReference type="ARBA" id="ARBA00022729"/>
    </source>
</evidence>
<dbReference type="EMBL" id="VDCQ01000038">
    <property type="protein sequence ID" value="TNJ63756.1"/>
    <property type="molecule type" value="Genomic_DNA"/>
</dbReference>
<feature type="compositionally biased region" description="Basic and acidic residues" evidence="5">
    <location>
        <begin position="30"/>
        <end position="50"/>
    </location>
</feature>
<comment type="similarity">
    <text evidence="2">Belongs to the bacterial solute-binding protein 1 family.</text>
</comment>
<evidence type="ECO:0000256" key="2">
    <source>
        <dbReference type="ARBA" id="ARBA00008520"/>
    </source>
</evidence>
<dbReference type="Gene3D" id="3.40.190.10">
    <property type="entry name" value="Periplasmic binding protein-like II"/>
    <property type="match status" value="1"/>
</dbReference>
<comment type="subcellular location">
    <subcellularLocation>
        <location evidence="1">Cell envelope</location>
    </subcellularLocation>
</comment>